<organism evidence="2 3">
    <name type="scientific">Escherichia phage SR02</name>
    <dbReference type="NCBI Taxonomy" id="3056226"/>
    <lineage>
        <taxon>Viruses</taxon>
        <taxon>Duplodnaviria</taxon>
        <taxon>Heunggongvirae</taxon>
        <taxon>Uroviricota</taxon>
        <taxon>Caudoviricetes</taxon>
        <taxon>Mktvariviridae</taxon>
        <taxon>Gordonclarkvirinae</taxon>
        <taxon>Kuravirus</taxon>
        <taxon>Kuravirus SR02</taxon>
    </lineage>
</organism>
<dbReference type="Pfam" id="PF25670">
    <property type="entry name" value="Phage_tail_C_2"/>
    <property type="match status" value="1"/>
</dbReference>
<protein>
    <recommendedName>
        <fullName evidence="1">Phage tail protein C-terminal domain-containing protein</fullName>
    </recommendedName>
</protein>
<evidence type="ECO:0000313" key="3">
    <source>
        <dbReference type="Proteomes" id="UP001237914"/>
    </source>
</evidence>
<reference evidence="2 3" key="1">
    <citation type="submission" date="2023-04" db="EMBL/GenBank/DDBJ databases">
        <authorList>
            <person name="Kongsomboonchoke P."/>
        </authorList>
    </citation>
    <scope>NUCLEOTIDE SEQUENCE [LARGE SCALE GENOMIC DNA]</scope>
</reference>
<keyword evidence="3" id="KW-1185">Reference proteome</keyword>
<dbReference type="EMBL" id="OQ870566">
    <property type="protein sequence ID" value="WLW38202.1"/>
    <property type="molecule type" value="Genomic_DNA"/>
</dbReference>
<evidence type="ECO:0000313" key="2">
    <source>
        <dbReference type="EMBL" id="WLW38202.1"/>
    </source>
</evidence>
<gene>
    <name evidence="2" type="ORF">MEDNBIBF_00001</name>
</gene>
<proteinExistence type="predicted"/>
<feature type="domain" description="Phage tail protein C-terminal" evidence="1">
    <location>
        <begin position="746"/>
        <end position="879"/>
    </location>
</feature>
<sequence>MIVYNNQAPDAVNNVGQFGATEGSIGAYKQAAEYAADSKYWALLAESKFGTIDDLIAEVERLYQQGVLMKQDIEDLKQDFKDQDARLMTLIAQTDAAVSDANNAVALINQKLIEVQKQLDVLLGMSVDVTTLPPGTPATGSFNPNTGVISLGIPEGEPGKDGSVKDLDTAPTGVPELGDLGFYVDKDDNTVHKTTLENIANLIPSVRSVSVNGGPALDGEVALTINKETVGLGNVLNVAQYSRQEINDKFDKTTKTYQSKAEADADAQYRQVGEKVLVWEATKYEFYTVAANKTLTPVKTEGRILTVNSRSPDSSGNIDITIPTGNPSLYLGEMVMFPYDPTKNISYPGVLPADGRLVSKESALDLGPSLVSGQLPVVSETEWQAGSKQYFSWGKLADGITDADSTNFINIRLPDWTGGEAIRAPDSDKDSQYNGSVQAQKPYVVTVNNQAPDEITGNVTLSRSILGAASSGANSDITSLTGLTTALSIAQGGTGGKTPSEARANLNLERFQQDNSQTLIYSPDYARRVYVDNTGGSWGCQNVTDGGFIALGIPQGGTGAKDAAGARSNLGLGSVSTLNNIPVANGGTGATTAAGARSNLGLGSVSTLDNVPIASGGTGAGDAAGARFNLGLGSSATLNTGTTSGNVLKVGDFGIGRPDGALVFDTTSQDQLLAGLDTYGLCVFRNNQQIAAPWDIWNYSSNLFFRAGDTYSMISIPFESAGKIKVFGGAAGSGWRTSRTIYDTVNTTVDVNGFIKAASPIVKVFHDGSFETNEQSDGVSVKKVSTGVYLILGCLGLNSDAGWGGVDGGFEIPIDRNKQPRVWLDYEVKEDGSLLIKTYHRTHSTSPSFARNELEGFSDGDPVDIPKDAFISVRVEMPSK</sequence>
<dbReference type="Proteomes" id="UP001237914">
    <property type="component" value="Segment"/>
</dbReference>
<accession>A0AA50F118</accession>
<name>A0AA50F118_9CAUD</name>
<evidence type="ECO:0000259" key="1">
    <source>
        <dbReference type="Pfam" id="PF25670"/>
    </source>
</evidence>
<dbReference type="InterPro" id="IPR058008">
    <property type="entry name" value="Gp26_C"/>
</dbReference>